<dbReference type="OrthoDB" id="2538345at2759"/>
<gene>
    <name evidence="2" type="ORF">M231_01034</name>
</gene>
<protein>
    <submittedName>
        <fullName evidence="2">Uncharacterized protein</fullName>
    </submittedName>
</protein>
<dbReference type="AlphaFoldDB" id="A0A4Q1BUK3"/>
<dbReference type="Proteomes" id="UP000289152">
    <property type="component" value="Unassembled WGS sequence"/>
</dbReference>
<organism evidence="2 3">
    <name type="scientific">Tremella mesenterica</name>
    <name type="common">Jelly fungus</name>
    <dbReference type="NCBI Taxonomy" id="5217"/>
    <lineage>
        <taxon>Eukaryota</taxon>
        <taxon>Fungi</taxon>
        <taxon>Dikarya</taxon>
        <taxon>Basidiomycota</taxon>
        <taxon>Agaricomycotina</taxon>
        <taxon>Tremellomycetes</taxon>
        <taxon>Tremellales</taxon>
        <taxon>Tremellaceae</taxon>
        <taxon>Tremella</taxon>
    </lineage>
</organism>
<dbReference type="PANTHER" id="PTHR34689">
    <property type="entry name" value="NUCLEIC ACID-BINDING PROTEIN"/>
    <property type="match status" value="1"/>
</dbReference>
<keyword evidence="3" id="KW-1185">Reference proteome</keyword>
<evidence type="ECO:0000313" key="2">
    <source>
        <dbReference type="EMBL" id="RXK41799.1"/>
    </source>
</evidence>
<feature type="compositionally biased region" description="Basic residues" evidence="1">
    <location>
        <begin position="235"/>
        <end position="259"/>
    </location>
</feature>
<dbReference type="STRING" id="5217.A0A4Q1BUK3"/>
<accession>A0A4Q1BUK3</accession>
<feature type="compositionally biased region" description="Basic and acidic residues" evidence="1">
    <location>
        <begin position="52"/>
        <end position="104"/>
    </location>
</feature>
<comment type="caution">
    <text evidence="2">The sequence shown here is derived from an EMBL/GenBank/DDBJ whole genome shotgun (WGS) entry which is preliminary data.</text>
</comment>
<name>A0A4Q1BUK3_TREME</name>
<dbReference type="VEuPathDB" id="FungiDB:TREMEDRAFT_29770"/>
<feature type="compositionally biased region" description="Basic and acidic residues" evidence="1">
    <location>
        <begin position="212"/>
        <end position="226"/>
    </location>
</feature>
<proteinExistence type="predicted"/>
<evidence type="ECO:0000313" key="3">
    <source>
        <dbReference type="Proteomes" id="UP000289152"/>
    </source>
</evidence>
<reference evidence="2 3" key="1">
    <citation type="submission" date="2016-06" db="EMBL/GenBank/DDBJ databases">
        <title>Evolution of pathogenesis and genome organization in the Tremellales.</title>
        <authorList>
            <person name="Cuomo C."/>
            <person name="Litvintseva A."/>
            <person name="Heitman J."/>
            <person name="Chen Y."/>
            <person name="Sun S."/>
            <person name="Springer D."/>
            <person name="Dromer F."/>
            <person name="Young S."/>
            <person name="Zeng Q."/>
            <person name="Chapman S."/>
            <person name="Gujja S."/>
            <person name="Saif S."/>
            <person name="Birren B."/>
        </authorList>
    </citation>
    <scope>NUCLEOTIDE SEQUENCE [LARGE SCALE GENOMIC DNA]</scope>
    <source>
        <strain evidence="2 3">ATCC 28783</strain>
    </source>
</reference>
<feature type="region of interest" description="Disordered" evidence="1">
    <location>
        <begin position="1"/>
        <end position="274"/>
    </location>
</feature>
<dbReference type="PANTHER" id="PTHR34689:SF1">
    <property type="entry name" value="NUCLEIC ACID-BINDING PROTEIN"/>
    <property type="match status" value="1"/>
</dbReference>
<dbReference type="EMBL" id="SDIL01000006">
    <property type="protein sequence ID" value="RXK41799.1"/>
    <property type="molecule type" value="Genomic_DNA"/>
</dbReference>
<feature type="compositionally biased region" description="Basic and acidic residues" evidence="1">
    <location>
        <begin position="8"/>
        <end position="44"/>
    </location>
</feature>
<dbReference type="InParanoid" id="A0A4Q1BUK3"/>
<evidence type="ECO:0000256" key="1">
    <source>
        <dbReference type="SAM" id="MobiDB-lite"/>
    </source>
</evidence>
<feature type="compositionally biased region" description="Basic and acidic residues" evidence="1">
    <location>
        <begin position="111"/>
        <end position="195"/>
    </location>
</feature>
<sequence>MSRPSPPRRVDDRDWRSRPESEEGYDRDKKADSQWKSRRDDVRKSNMGKSRHGFEEEGSGRYSSLRDGDRSVRGDSSHKSQKSESGEKERVGDEKRRYESENVTRRHAKRGYKDEEEKHGDKRRLHGDEKRREIVSREPYDDEIESARNGDRHLRDKGGNEKRPHVKEEEKEPRRGIKDTYKEMEGRRESKRKEESESESEQEKRRRKKERRRSEDLDKSRRKDHIESEDEREERRKRKKEDKRRKDKDKEKKREKKKTAASTSRWGKYGIISESDHHKKDSEFRVWLIEERQLNPETISKDRQRKEFSIFVEDYNTATLPHEKYYNMMEYEVRMKLIRSGQTLTLEADKYDPMKDEKEHENLMRARYGPRESDLTREEIIELRQIQKERSEIGKMRILGMSVPKEMGVRTKEVDRNVLFPPDPH</sequence>